<keyword evidence="4" id="KW-1185">Reference proteome</keyword>
<evidence type="ECO:0000259" key="2">
    <source>
        <dbReference type="Pfam" id="PF13577"/>
    </source>
</evidence>
<organism evidence="3 4">
    <name type="scientific">Sphingobium lignivorans</name>
    <dbReference type="NCBI Taxonomy" id="2735886"/>
    <lineage>
        <taxon>Bacteria</taxon>
        <taxon>Pseudomonadati</taxon>
        <taxon>Pseudomonadota</taxon>
        <taxon>Alphaproteobacteria</taxon>
        <taxon>Sphingomonadales</taxon>
        <taxon>Sphingomonadaceae</taxon>
        <taxon>Sphingobium</taxon>
    </lineage>
</organism>
<dbReference type="Proteomes" id="UP001138540">
    <property type="component" value="Unassembled WGS sequence"/>
</dbReference>
<dbReference type="Pfam" id="PF13577">
    <property type="entry name" value="SnoaL_4"/>
    <property type="match status" value="1"/>
</dbReference>
<sequence>MALRVSLEHRAEIGDLMARYAWALDTGDFEGYAACFCEDGWLEHWPQGRCHGREGLRRATDSLWYDTPNHYLGRQHRMSQVLMSPEDTEAERGIRIKCFWSILQHDVVTFENRVFGMGTWDTLAVLCDDGEWRFRSVFVDLWINGQVPWKGESRAWGRGAGPNGLSNSRQAAKERQ</sequence>
<dbReference type="InterPro" id="IPR032710">
    <property type="entry name" value="NTF2-like_dom_sf"/>
</dbReference>
<evidence type="ECO:0000313" key="4">
    <source>
        <dbReference type="Proteomes" id="UP001138540"/>
    </source>
</evidence>
<proteinExistence type="predicted"/>
<feature type="region of interest" description="Disordered" evidence="1">
    <location>
        <begin position="153"/>
        <end position="176"/>
    </location>
</feature>
<accession>A0ABR6NJ78</accession>
<reference evidence="3 4" key="1">
    <citation type="submission" date="2020-08" db="EMBL/GenBank/DDBJ databases">
        <title>Exploring microbial biodiversity for novel pathways involved in the catabolism of aromatic compounds derived from lignin.</title>
        <authorList>
            <person name="Elkins J."/>
        </authorList>
    </citation>
    <scope>NUCLEOTIDE SEQUENCE [LARGE SCALE GENOMIC DNA]</scope>
    <source>
        <strain evidence="3 4">B1D3A</strain>
    </source>
</reference>
<dbReference type="EMBL" id="JACHKA010000001">
    <property type="protein sequence ID" value="MBB5987329.1"/>
    <property type="molecule type" value="Genomic_DNA"/>
</dbReference>
<name>A0ABR6NJ78_9SPHN</name>
<protein>
    <recommendedName>
        <fullName evidence="2">SnoaL-like domain-containing protein</fullName>
    </recommendedName>
</protein>
<dbReference type="SUPFAM" id="SSF54427">
    <property type="entry name" value="NTF2-like"/>
    <property type="match status" value="1"/>
</dbReference>
<evidence type="ECO:0000256" key="1">
    <source>
        <dbReference type="SAM" id="MobiDB-lite"/>
    </source>
</evidence>
<evidence type="ECO:0000313" key="3">
    <source>
        <dbReference type="EMBL" id="MBB5987329.1"/>
    </source>
</evidence>
<dbReference type="Gene3D" id="3.10.450.50">
    <property type="match status" value="1"/>
</dbReference>
<dbReference type="RefSeq" id="WP_184155804.1">
    <property type="nucleotide sequence ID" value="NZ_JACHKA010000001.1"/>
</dbReference>
<dbReference type="InterPro" id="IPR037401">
    <property type="entry name" value="SnoaL-like"/>
</dbReference>
<comment type="caution">
    <text evidence="3">The sequence shown here is derived from an EMBL/GenBank/DDBJ whole genome shotgun (WGS) entry which is preliminary data.</text>
</comment>
<feature type="domain" description="SnoaL-like" evidence="2">
    <location>
        <begin position="6"/>
        <end position="136"/>
    </location>
</feature>
<gene>
    <name evidence="3" type="ORF">HNP60_003303</name>
</gene>